<dbReference type="EC" id="2.2.1.2" evidence="5 11"/>
<comment type="function">
    <text evidence="1 11">Transaldolase is important for the balance of metabolites in the pentose-phosphate pathway.</text>
</comment>
<dbReference type="NCBIfam" id="TIGR00876">
    <property type="entry name" value="tal_mycobact"/>
    <property type="match status" value="1"/>
</dbReference>
<dbReference type="SUPFAM" id="SSF51569">
    <property type="entry name" value="Aldolase"/>
    <property type="match status" value="1"/>
</dbReference>
<comment type="similarity">
    <text evidence="4 11">Belongs to the transaldolase family. Type 2 subfamily.</text>
</comment>
<comment type="catalytic activity">
    <reaction evidence="10 11">
        <text>D-sedoheptulose 7-phosphate + D-glyceraldehyde 3-phosphate = D-erythrose 4-phosphate + beta-D-fructose 6-phosphate</text>
        <dbReference type="Rhea" id="RHEA:17053"/>
        <dbReference type="ChEBI" id="CHEBI:16897"/>
        <dbReference type="ChEBI" id="CHEBI:57483"/>
        <dbReference type="ChEBI" id="CHEBI:57634"/>
        <dbReference type="ChEBI" id="CHEBI:59776"/>
        <dbReference type="EC" id="2.2.1.2"/>
    </reaction>
</comment>
<dbReference type="GO" id="GO:0004801">
    <property type="term" value="F:transaldolase activity"/>
    <property type="evidence" value="ECO:0007669"/>
    <property type="project" value="UniProtKB-UniRule"/>
</dbReference>
<evidence type="ECO:0000256" key="5">
    <source>
        <dbReference type="ARBA" id="ARBA00013151"/>
    </source>
</evidence>
<dbReference type="AlphaFoldDB" id="A0A4U3LP96"/>
<proteinExistence type="inferred from homology"/>
<reference evidence="12 13" key="1">
    <citation type="submission" date="2019-04" db="EMBL/GenBank/DDBJ databases">
        <title>Kribbella sp. NEAU-THZ 27 nov., a novel actinomycete isolated from soil.</title>
        <authorList>
            <person name="Duan L."/>
        </authorList>
    </citation>
    <scope>NUCLEOTIDE SEQUENCE [LARGE SCALE GENOMIC DNA]</scope>
    <source>
        <strain evidence="13">NEAU-THZ27</strain>
    </source>
</reference>
<dbReference type="Proteomes" id="UP000305836">
    <property type="component" value="Unassembled WGS sequence"/>
</dbReference>
<dbReference type="NCBIfam" id="NF002881">
    <property type="entry name" value="PRK03343.1"/>
    <property type="match status" value="1"/>
</dbReference>
<keyword evidence="9 11" id="KW-0704">Schiff base</keyword>
<dbReference type="InterPro" id="IPR001585">
    <property type="entry name" value="TAL/FSA"/>
</dbReference>
<keyword evidence="7 11" id="KW-0808">Transferase</keyword>
<evidence type="ECO:0000256" key="7">
    <source>
        <dbReference type="ARBA" id="ARBA00022679"/>
    </source>
</evidence>
<dbReference type="GO" id="GO:0006098">
    <property type="term" value="P:pentose-phosphate shunt"/>
    <property type="evidence" value="ECO:0007669"/>
    <property type="project" value="UniProtKB-UniRule"/>
</dbReference>
<dbReference type="RefSeq" id="WP_137257026.1">
    <property type="nucleotide sequence ID" value="NZ_JBHSPQ010000003.1"/>
</dbReference>
<keyword evidence="8 11" id="KW-0570">Pentose shunt</keyword>
<dbReference type="Gene3D" id="3.20.20.70">
    <property type="entry name" value="Aldolase class I"/>
    <property type="match status" value="1"/>
</dbReference>
<dbReference type="InterPro" id="IPR013785">
    <property type="entry name" value="Aldolase_TIM"/>
</dbReference>
<keyword evidence="6 11" id="KW-0963">Cytoplasm</keyword>
<dbReference type="InterPro" id="IPR004732">
    <property type="entry name" value="Transaldolase_2"/>
</dbReference>
<dbReference type="PROSITE" id="PS01054">
    <property type="entry name" value="TRANSALDOLASE_1"/>
    <property type="match status" value="1"/>
</dbReference>
<dbReference type="InterPro" id="IPR018225">
    <property type="entry name" value="Transaldolase_AS"/>
</dbReference>
<organism evidence="12 13">
    <name type="scientific">Kribbella jiaozuonensis</name>
    <dbReference type="NCBI Taxonomy" id="2575441"/>
    <lineage>
        <taxon>Bacteria</taxon>
        <taxon>Bacillati</taxon>
        <taxon>Actinomycetota</taxon>
        <taxon>Actinomycetes</taxon>
        <taxon>Propionibacteriales</taxon>
        <taxon>Kribbellaceae</taxon>
        <taxon>Kribbella</taxon>
    </lineage>
</organism>
<evidence type="ECO:0000256" key="3">
    <source>
        <dbReference type="ARBA" id="ARBA00004857"/>
    </source>
</evidence>
<evidence type="ECO:0000256" key="11">
    <source>
        <dbReference type="HAMAP-Rule" id="MF_00493"/>
    </source>
</evidence>
<evidence type="ECO:0000256" key="6">
    <source>
        <dbReference type="ARBA" id="ARBA00022490"/>
    </source>
</evidence>
<evidence type="ECO:0000256" key="8">
    <source>
        <dbReference type="ARBA" id="ARBA00023126"/>
    </source>
</evidence>
<dbReference type="HAMAP" id="MF_00493">
    <property type="entry name" value="Transaldolase_2"/>
    <property type="match status" value="1"/>
</dbReference>
<evidence type="ECO:0000313" key="12">
    <source>
        <dbReference type="EMBL" id="TKK76157.1"/>
    </source>
</evidence>
<dbReference type="GO" id="GO:0005975">
    <property type="term" value="P:carbohydrate metabolic process"/>
    <property type="evidence" value="ECO:0007669"/>
    <property type="project" value="InterPro"/>
</dbReference>
<sequence length="375" mass="40313">MNDRLKALADAGVSIWLDDLSRELLESGELAKLMEEDSVVGVTTNPTIFAKAIADGERYNKQLRELVSTGESVEKVVFALTTADVRDACDLLAPLATGNSADGRVSIEVEPTLANDTAGTIESAEALWAAVDRPNVLVKIPATKEGLPAITAAIAQGISVNVTLIFGEQRYREVMDAYLTGLEQAGSNGLDLGQIQSVASFFVSRIDTEVDARLEAVGTSAALELKGHAALANARLGYAAYEEVIATERWKRLAQAGAHKQRPLWASTGVKSKEYPDTMYVTELVVAGTVNTMPRATMEAFADHGVVEGDRVTGRAGTARSTLEQITAAGIDFEDVLKTVEHEGVDKFKKSWIELTETVTQQMAEAKTRPENSSR</sequence>
<dbReference type="CDD" id="cd00955">
    <property type="entry name" value="Transaldolase_like"/>
    <property type="match status" value="1"/>
</dbReference>
<evidence type="ECO:0000256" key="2">
    <source>
        <dbReference type="ARBA" id="ARBA00004496"/>
    </source>
</evidence>
<feature type="active site" description="Schiff-base intermediate with substrate" evidence="11">
    <location>
        <position position="139"/>
    </location>
</feature>
<dbReference type="PANTHER" id="PTHR10683">
    <property type="entry name" value="TRANSALDOLASE"/>
    <property type="match status" value="1"/>
</dbReference>
<gene>
    <name evidence="11 12" type="primary">tal</name>
    <name evidence="12" type="ORF">FDA38_27465</name>
</gene>
<evidence type="ECO:0000256" key="10">
    <source>
        <dbReference type="ARBA" id="ARBA00048810"/>
    </source>
</evidence>
<comment type="subcellular location">
    <subcellularLocation>
        <location evidence="2 11">Cytoplasm</location>
    </subcellularLocation>
</comment>
<evidence type="ECO:0000256" key="9">
    <source>
        <dbReference type="ARBA" id="ARBA00023270"/>
    </source>
</evidence>
<protein>
    <recommendedName>
        <fullName evidence="5 11">Transaldolase</fullName>
        <ecNumber evidence="5 11">2.2.1.2</ecNumber>
    </recommendedName>
</protein>
<keyword evidence="13" id="KW-1185">Reference proteome</keyword>
<comment type="caution">
    <text evidence="12">The sequence shown here is derived from an EMBL/GenBank/DDBJ whole genome shotgun (WGS) entry which is preliminary data.</text>
</comment>
<dbReference type="OrthoDB" id="9809101at2"/>
<dbReference type="UniPathway" id="UPA00115">
    <property type="reaction ID" value="UER00414"/>
</dbReference>
<evidence type="ECO:0000313" key="13">
    <source>
        <dbReference type="Proteomes" id="UP000305836"/>
    </source>
</evidence>
<evidence type="ECO:0000256" key="4">
    <source>
        <dbReference type="ARBA" id="ARBA00008426"/>
    </source>
</evidence>
<comment type="pathway">
    <text evidence="3 11">Carbohydrate degradation; pentose phosphate pathway; D-glyceraldehyde 3-phosphate and beta-D-fructose 6-phosphate from D-ribose 5-phosphate and D-xylulose 5-phosphate (non-oxidative stage): step 2/3.</text>
</comment>
<dbReference type="Pfam" id="PF00923">
    <property type="entry name" value="TAL_FSA"/>
    <property type="match status" value="1"/>
</dbReference>
<dbReference type="PIRSF" id="PIRSF036915">
    <property type="entry name" value="Trnald_Bac_Plnt"/>
    <property type="match status" value="1"/>
</dbReference>
<name>A0A4U3LP96_9ACTN</name>
<accession>A0A4U3LP96</accession>
<dbReference type="EMBL" id="SZPZ01000004">
    <property type="protein sequence ID" value="TKK76157.1"/>
    <property type="molecule type" value="Genomic_DNA"/>
</dbReference>
<evidence type="ECO:0000256" key="1">
    <source>
        <dbReference type="ARBA" id="ARBA00003518"/>
    </source>
</evidence>
<dbReference type="GO" id="GO:0005737">
    <property type="term" value="C:cytoplasm"/>
    <property type="evidence" value="ECO:0007669"/>
    <property type="project" value="UniProtKB-SubCell"/>
</dbReference>
<dbReference type="PANTHER" id="PTHR10683:SF31">
    <property type="entry name" value="TRANSALDOLASE"/>
    <property type="match status" value="1"/>
</dbReference>